<proteinExistence type="predicted"/>
<organism evidence="1 2">
    <name type="scientific">[Torrubiella] hemipterigena</name>
    <dbReference type="NCBI Taxonomy" id="1531966"/>
    <lineage>
        <taxon>Eukaryota</taxon>
        <taxon>Fungi</taxon>
        <taxon>Dikarya</taxon>
        <taxon>Ascomycota</taxon>
        <taxon>Pezizomycotina</taxon>
        <taxon>Sordariomycetes</taxon>
        <taxon>Hypocreomycetidae</taxon>
        <taxon>Hypocreales</taxon>
        <taxon>Clavicipitaceae</taxon>
        <taxon>Clavicipitaceae incertae sedis</taxon>
        <taxon>'Torrubiella' clade</taxon>
    </lineage>
</organism>
<dbReference type="Proteomes" id="UP000039046">
    <property type="component" value="Unassembled WGS sequence"/>
</dbReference>
<dbReference type="HOGENOM" id="CLU_2005500_0_0_1"/>
<protein>
    <submittedName>
        <fullName evidence="1">Uncharacterized protein</fullName>
    </submittedName>
</protein>
<evidence type="ECO:0000313" key="1">
    <source>
        <dbReference type="EMBL" id="CEJ81947.1"/>
    </source>
</evidence>
<accession>A0A0A1T6N0</accession>
<name>A0A0A1T6N0_9HYPO</name>
<sequence length="124" mass="14037">MAAKDETVASDREIAITTGRLDLSKPGSYQKDEMESLRGLLDASNDTLNLKGNPEEILQYTSDLDHPLQDLPVEGWLPALDEEATLYRRVLSWRTDINGQRERMLVHEKDDRPFGSSIEHRADG</sequence>
<dbReference type="EMBL" id="CDHN01000001">
    <property type="protein sequence ID" value="CEJ81947.1"/>
    <property type="molecule type" value="Genomic_DNA"/>
</dbReference>
<reference evidence="1 2" key="1">
    <citation type="journal article" date="2015" name="Genome Announc.">
        <title>Draft Genome Sequence and Gene Annotation of the Entomopathogenic Fungus Verticillium hemipterigenum.</title>
        <authorList>
            <person name="Horn F."/>
            <person name="Habel A."/>
            <person name="Scharf D.H."/>
            <person name="Dworschak J."/>
            <person name="Brakhage A.A."/>
            <person name="Guthke R."/>
            <person name="Hertweck C."/>
            <person name="Linde J."/>
        </authorList>
    </citation>
    <scope>NUCLEOTIDE SEQUENCE [LARGE SCALE GENOMIC DNA]</scope>
</reference>
<keyword evidence="2" id="KW-1185">Reference proteome</keyword>
<dbReference type="AlphaFoldDB" id="A0A0A1T6N0"/>
<evidence type="ECO:0000313" key="2">
    <source>
        <dbReference type="Proteomes" id="UP000039046"/>
    </source>
</evidence>
<gene>
    <name evidence="1" type="ORF">VHEMI02045</name>
</gene>